<gene>
    <name evidence="2" type="ORF">IRJ41_012451</name>
</gene>
<sequence>MRNLLFILQPVGLRLALEVEGGRLLSFSKTKTRFGVGMGAWAFYQVRKGFSVSLALPCTTPGRTFLMWTLMSLVSLHCSTSHHVLAHLLPCKGLKQEEAVKSY</sequence>
<evidence type="ECO:0000313" key="2">
    <source>
        <dbReference type="EMBL" id="KAI7797082.1"/>
    </source>
</evidence>
<name>A0A9W7TGU6_TRIRA</name>
<reference evidence="2" key="1">
    <citation type="submission" date="2021-02" db="EMBL/GenBank/DDBJ databases">
        <title>Comparative genomics reveals that relaxation of natural selection precedes convergent phenotypic evolution of cavefish.</title>
        <authorList>
            <person name="Peng Z."/>
        </authorList>
    </citation>
    <scope>NUCLEOTIDE SEQUENCE</scope>
    <source>
        <tissue evidence="2">Muscle</tissue>
    </source>
</reference>
<evidence type="ECO:0000256" key="1">
    <source>
        <dbReference type="SAM" id="SignalP"/>
    </source>
</evidence>
<dbReference type="Proteomes" id="UP001059041">
    <property type="component" value="Linkage Group LG18"/>
</dbReference>
<dbReference type="EMBL" id="JAFHDT010000018">
    <property type="protein sequence ID" value="KAI7797082.1"/>
    <property type="molecule type" value="Genomic_DNA"/>
</dbReference>
<keyword evidence="1" id="KW-0732">Signal</keyword>
<protein>
    <submittedName>
        <fullName evidence="2">Uncharacterized protein</fullName>
    </submittedName>
</protein>
<evidence type="ECO:0000313" key="3">
    <source>
        <dbReference type="Proteomes" id="UP001059041"/>
    </source>
</evidence>
<feature type="signal peptide" evidence="1">
    <location>
        <begin position="1"/>
        <end position="16"/>
    </location>
</feature>
<proteinExistence type="predicted"/>
<feature type="chain" id="PRO_5040808069" evidence="1">
    <location>
        <begin position="17"/>
        <end position="103"/>
    </location>
</feature>
<accession>A0A9W7TGU6</accession>
<dbReference type="AlphaFoldDB" id="A0A9W7TGU6"/>
<comment type="caution">
    <text evidence="2">The sequence shown here is derived from an EMBL/GenBank/DDBJ whole genome shotgun (WGS) entry which is preliminary data.</text>
</comment>
<keyword evidence="3" id="KW-1185">Reference proteome</keyword>
<organism evidence="2 3">
    <name type="scientific">Triplophysa rosa</name>
    <name type="common">Cave loach</name>
    <dbReference type="NCBI Taxonomy" id="992332"/>
    <lineage>
        <taxon>Eukaryota</taxon>
        <taxon>Metazoa</taxon>
        <taxon>Chordata</taxon>
        <taxon>Craniata</taxon>
        <taxon>Vertebrata</taxon>
        <taxon>Euteleostomi</taxon>
        <taxon>Actinopterygii</taxon>
        <taxon>Neopterygii</taxon>
        <taxon>Teleostei</taxon>
        <taxon>Ostariophysi</taxon>
        <taxon>Cypriniformes</taxon>
        <taxon>Nemacheilidae</taxon>
        <taxon>Triplophysa</taxon>
    </lineage>
</organism>